<keyword evidence="8" id="KW-0479">Metal-binding</keyword>
<dbReference type="AlphaFoldDB" id="A0A2T4VXQ9"/>
<feature type="binding site" evidence="8">
    <location>
        <position position="344"/>
    </location>
    <ligand>
        <name>Mn(2+)</name>
        <dbReference type="ChEBI" id="CHEBI:29035"/>
        <label>1</label>
    </ligand>
</feature>
<dbReference type="GO" id="GO:0030145">
    <property type="term" value="F:manganese ion binding"/>
    <property type="evidence" value="ECO:0007669"/>
    <property type="project" value="UniProtKB-UniRule"/>
</dbReference>
<feature type="active site" evidence="8">
    <location>
        <position position="272"/>
    </location>
</feature>
<keyword evidence="6 8" id="KW-0378">Hydrolase</keyword>
<dbReference type="EMBL" id="PSQJ01000002">
    <property type="protein sequence ID" value="PTL86564.1"/>
    <property type="molecule type" value="Genomic_DNA"/>
</dbReference>
<dbReference type="NCBIfam" id="NF002074">
    <property type="entry name" value="PRK00913.1-4"/>
    <property type="match status" value="1"/>
</dbReference>
<feature type="binding site" evidence="8">
    <location>
        <position position="260"/>
    </location>
    <ligand>
        <name>Mn(2+)</name>
        <dbReference type="ChEBI" id="CHEBI:29035"/>
        <label>2</label>
    </ligand>
</feature>
<dbReference type="InterPro" id="IPR011356">
    <property type="entry name" value="Leucine_aapep/pepB"/>
</dbReference>
<dbReference type="Gene3D" id="3.40.630.10">
    <property type="entry name" value="Zn peptidases"/>
    <property type="match status" value="1"/>
</dbReference>
<evidence type="ECO:0000256" key="1">
    <source>
        <dbReference type="ARBA" id="ARBA00000135"/>
    </source>
</evidence>
<dbReference type="GO" id="GO:0070006">
    <property type="term" value="F:metalloaminopeptidase activity"/>
    <property type="evidence" value="ECO:0007669"/>
    <property type="project" value="InterPro"/>
</dbReference>
<feature type="binding site" evidence="8">
    <location>
        <position position="283"/>
    </location>
    <ligand>
        <name>Mn(2+)</name>
        <dbReference type="ChEBI" id="CHEBI:29035"/>
        <label>2</label>
    </ligand>
</feature>
<dbReference type="HAMAP" id="MF_00181">
    <property type="entry name" value="Cytosol_peptidase_M17"/>
    <property type="match status" value="1"/>
</dbReference>
<dbReference type="Pfam" id="PF00883">
    <property type="entry name" value="Peptidase_M17"/>
    <property type="match status" value="1"/>
</dbReference>
<accession>A0A2T4VXQ9</accession>
<keyword evidence="5 8" id="KW-0645">Protease</keyword>
<feature type="domain" description="Cytosol aminopeptidase" evidence="9">
    <location>
        <begin position="340"/>
        <end position="347"/>
    </location>
</feature>
<sequence length="494" mass="53064">MDVKLSFADNPSIVEGGLAVLLKTNFSDAAGLSFSNFESVVNRAASIKKFTGESKSNLNILVPESCSKDRLVVVGIGSPEDDSFSWLKEGGNVASFIEEDENIEIFVDVPGYSITDKDIKDFAIGFMLKVYSFDKYKTNKKCNFSVAPADSISVTIITKMADKANEALKDIKAIVNGVNLTRDIVNEPANVLGTSEFCEKAKQLKNLGIEVDILNKEDMDKLGMKSILAVSQGSVRPPYLVIMKWNGGIEGDSPLAFIGKGIVFDSGGISLKPSNGMEDMKGDLAGAAAVAGLMSVLAERKAKVNAIGILAVAENMPGASAQRPGDIIKSMSGQTIEVINTDAEGRLILADALWYCSTHYKPRLMIDLATLTGAMVVSLGNVCAGLFSNDDLLSERLISSGLSTCELLWRMPMNDAYDKLIESKVADMKNVGERGAGSITAAKFLSKFVQETSWAHIDIAGTSTSKVSDDINKSWASGFGVRLLDGFVRSFYEK</sequence>
<evidence type="ECO:0000256" key="4">
    <source>
        <dbReference type="ARBA" id="ARBA00022438"/>
    </source>
</evidence>
<dbReference type="NCBIfam" id="NF002077">
    <property type="entry name" value="PRK00913.2-4"/>
    <property type="match status" value="1"/>
</dbReference>
<feature type="active site" evidence="8">
    <location>
        <position position="346"/>
    </location>
</feature>
<comment type="catalytic activity">
    <reaction evidence="2 8">
        <text>Release of an N-terminal amino acid, preferentially leucine, but not glutamic or aspartic acids.</text>
        <dbReference type="EC" id="3.4.11.10"/>
    </reaction>
</comment>
<evidence type="ECO:0000256" key="6">
    <source>
        <dbReference type="ARBA" id="ARBA00022801"/>
    </source>
</evidence>
<dbReference type="InterPro" id="IPR043472">
    <property type="entry name" value="Macro_dom-like"/>
</dbReference>
<keyword evidence="4 8" id="KW-0031">Aminopeptidase</keyword>
<dbReference type="Proteomes" id="UP000240811">
    <property type="component" value="Unassembled WGS sequence"/>
</dbReference>
<dbReference type="Pfam" id="PF02789">
    <property type="entry name" value="Peptidase_M17_N"/>
    <property type="match status" value="1"/>
</dbReference>
<evidence type="ECO:0000256" key="5">
    <source>
        <dbReference type="ARBA" id="ARBA00022670"/>
    </source>
</evidence>
<dbReference type="GO" id="GO:0006508">
    <property type="term" value="P:proteolysis"/>
    <property type="evidence" value="ECO:0007669"/>
    <property type="project" value="UniProtKB-KW"/>
</dbReference>
<evidence type="ECO:0000259" key="9">
    <source>
        <dbReference type="PROSITE" id="PS00631"/>
    </source>
</evidence>
<dbReference type="PRINTS" id="PR00481">
    <property type="entry name" value="LAMNOPPTDASE"/>
</dbReference>
<dbReference type="PROSITE" id="PS00631">
    <property type="entry name" value="CYTOSOL_AP"/>
    <property type="match status" value="1"/>
</dbReference>
<comment type="cofactor">
    <cofactor evidence="8">
        <name>Mn(2+)</name>
        <dbReference type="ChEBI" id="CHEBI:29035"/>
    </cofactor>
    <text evidence="8">Binds 2 manganese ions per subunit.</text>
</comment>
<comment type="subcellular location">
    <subcellularLocation>
        <location evidence="8">Cytoplasm</location>
    </subcellularLocation>
</comment>
<dbReference type="PANTHER" id="PTHR11963:SF23">
    <property type="entry name" value="CYTOSOL AMINOPEPTIDASE"/>
    <property type="match status" value="1"/>
</dbReference>
<comment type="similarity">
    <text evidence="3 8">Belongs to the peptidase M17 family.</text>
</comment>
<dbReference type="EC" id="3.4.11.1" evidence="8"/>
<evidence type="ECO:0000256" key="3">
    <source>
        <dbReference type="ARBA" id="ARBA00009528"/>
    </source>
</evidence>
<feature type="binding site" evidence="8">
    <location>
        <position position="265"/>
    </location>
    <ligand>
        <name>Mn(2+)</name>
        <dbReference type="ChEBI" id="CHEBI:29035"/>
        <label>1</label>
    </ligand>
</feature>
<dbReference type="InterPro" id="IPR000819">
    <property type="entry name" value="Peptidase_M17_C"/>
</dbReference>
<gene>
    <name evidence="8" type="primary">pepA</name>
    <name evidence="10" type="ORF">C4617_01720</name>
</gene>
<feature type="binding site" evidence="8">
    <location>
        <position position="342"/>
    </location>
    <ligand>
        <name>Mn(2+)</name>
        <dbReference type="ChEBI" id="CHEBI:29035"/>
        <label>1</label>
    </ligand>
</feature>
<keyword evidence="7 8" id="KW-0464">Manganese</keyword>
<dbReference type="CDD" id="cd00433">
    <property type="entry name" value="Peptidase_M17"/>
    <property type="match status" value="1"/>
</dbReference>
<dbReference type="EC" id="3.4.11.10" evidence="8"/>
<evidence type="ECO:0000256" key="2">
    <source>
        <dbReference type="ARBA" id="ARBA00000967"/>
    </source>
</evidence>
<dbReference type="SUPFAM" id="SSF52949">
    <property type="entry name" value="Macro domain-like"/>
    <property type="match status" value="1"/>
</dbReference>
<dbReference type="InterPro" id="IPR008283">
    <property type="entry name" value="Peptidase_M17_N"/>
</dbReference>
<dbReference type="GO" id="GO:0005737">
    <property type="term" value="C:cytoplasm"/>
    <property type="evidence" value="ECO:0007669"/>
    <property type="project" value="UniProtKB-SubCell"/>
</dbReference>
<evidence type="ECO:0000313" key="10">
    <source>
        <dbReference type="EMBL" id="PTL86564.1"/>
    </source>
</evidence>
<proteinExistence type="inferred from homology"/>
<keyword evidence="8" id="KW-0963">Cytoplasm</keyword>
<dbReference type="PANTHER" id="PTHR11963">
    <property type="entry name" value="LEUCINE AMINOPEPTIDASE-RELATED"/>
    <property type="match status" value="1"/>
</dbReference>
<comment type="function">
    <text evidence="8">Presumably involved in the processing and regular turnover of intracellular proteins. Catalyzes the removal of unsubstituted N-terminal amino acids from various peptides.</text>
</comment>
<evidence type="ECO:0000256" key="8">
    <source>
        <dbReference type="HAMAP-Rule" id="MF_00181"/>
    </source>
</evidence>
<feature type="binding site" evidence="8">
    <location>
        <position position="265"/>
    </location>
    <ligand>
        <name>Mn(2+)</name>
        <dbReference type="ChEBI" id="CHEBI:29035"/>
        <label>2</label>
    </ligand>
</feature>
<name>A0A2T4VXQ9_9HYPH</name>
<evidence type="ECO:0000256" key="7">
    <source>
        <dbReference type="ARBA" id="ARBA00023211"/>
    </source>
</evidence>
<organism evidence="10 11">
    <name type="scientific">Candidatus Liberibacter europaeus</name>
    <dbReference type="NCBI Taxonomy" id="744859"/>
    <lineage>
        <taxon>Bacteria</taxon>
        <taxon>Pseudomonadati</taxon>
        <taxon>Pseudomonadota</taxon>
        <taxon>Alphaproteobacteria</taxon>
        <taxon>Hyphomicrobiales</taxon>
        <taxon>Rhizobiaceae</taxon>
        <taxon>Liberibacter</taxon>
    </lineage>
</organism>
<feature type="binding site" evidence="8">
    <location>
        <position position="344"/>
    </location>
    <ligand>
        <name>Mn(2+)</name>
        <dbReference type="ChEBI" id="CHEBI:29035"/>
        <label>2</label>
    </ligand>
</feature>
<protein>
    <recommendedName>
        <fullName evidence="8">Probable cytosol aminopeptidase</fullName>
        <ecNumber evidence="8">3.4.11.1</ecNumber>
    </recommendedName>
    <alternativeName>
        <fullName evidence="8">Leucine aminopeptidase</fullName>
        <shortName evidence="8">LAP</shortName>
        <ecNumber evidence="8">3.4.11.10</ecNumber>
    </alternativeName>
    <alternativeName>
        <fullName evidence="8">Leucyl aminopeptidase</fullName>
    </alternativeName>
</protein>
<dbReference type="SUPFAM" id="SSF53187">
    <property type="entry name" value="Zn-dependent exopeptidases"/>
    <property type="match status" value="1"/>
</dbReference>
<evidence type="ECO:0000313" key="11">
    <source>
        <dbReference type="Proteomes" id="UP000240811"/>
    </source>
</evidence>
<comment type="caution">
    <text evidence="10">The sequence shown here is derived from an EMBL/GenBank/DDBJ whole genome shotgun (WGS) entry which is preliminary data.</text>
</comment>
<comment type="catalytic activity">
    <reaction evidence="1 8">
        <text>Release of an N-terminal amino acid, Xaa-|-Yaa-, in which Xaa is preferably Leu, but may be other amino acids including Pro although not Arg or Lys, and Yaa may be Pro. Amino acid amides and methyl esters are also readily hydrolyzed, but rates on arylamides are exceedingly low.</text>
        <dbReference type="EC" id="3.4.11.1"/>
    </reaction>
</comment>
<dbReference type="Gene3D" id="3.40.220.10">
    <property type="entry name" value="Leucine Aminopeptidase, subunit E, domain 1"/>
    <property type="match status" value="1"/>
</dbReference>
<dbReference type="NCBIfam" id="NF002075">
    <property type="entry name" value="PRK00913.2-2"/>
    <property type="match status" value="1"/>
</dbReference>
<reference evidence="11" key="1">
    <citation type="submission" date="2018-02" db="EMBL/GenBank/DDBJ databases">
        <title>Genome sequence of Candidatus Liberibacter europaeus.</title>
        <authorList>
            <person name="Frampton R.A."/>
            <person name="Thompson S.M."/>
            <person name="David C."/>
            <person name="Addison S.M."/>
            <person name="Smith G.R."/>
        </authorList>
    </citation>
    <scope>NUCLEOTIDE SEQUENCE [LARGE SCALE GENOMIC DNA]</scope>
</reference>
<dbReference type="InterPro" id="IPR023042">
    <property type="entry name" value="Peptidase_M17_leu_NH2_pept"/>
</dbReference>